<feature type="domain" description="Replication factor A C-terminal" evidence="8">
    <location>
        <begin position="293"/>
        <end position="411"/>
    </location>
</feature>
<dbReference type="CDD" id="cd04480">
    <property type="entry name" value="RPA1_DBD_A_like"/>
    <property type="match status" value="1"/>
</dbReference>
<reference evidence="10" key="1">
    <citation type="submission" date="2020-05" db="EMBL/GenBank/DDBJ databases">
        <title>WGS assembly of Panicum virgatum.</title>
        <authorList>
            <person name="Lovell J.T."/>
            <person name="Jenkins J."/>
            <person name="Shu S."/>
            <person name="Juenger T.E."/>
            <person name="Schmutz J."/>
        </authorList>
    </citation>
    <scope>NUCLEOTIDE SEQUENCE</scope>
    <source>
        <strain evidence="10">AP13</strain>
    </source>
</reference>
<dbReference type="EMBL" id="CM029040">
    <property type="protein sequence ID" value="KAG2634274.1"/>
    <property type="molecule type" value="Genomic_DNA"/>
</dbReference>
<comment type="caution">
    <text evidence="10">The sequence shown here is derived from an EMBL/GenBank/DDBJ whole genome shotgun (WGS) entry which is preliminary data.</text>
</comment>
<keyword evidence="5" id="KW-0238">DNA-binding</keyword>
<comment type="similarity">
    <text evidence="1">Belongs to the replication factor A protein 1 family.</text>
</comment>
<gene>
    <name evidence="10" type="ORF">PVAP13_2NG196406</name>
</gene>
<dbReference type="InterPro" id="IPR031657">
    <property type="entry name" value="REPA_OB_2"/>
</dbReference>
<dbReference type="FunFam" id="2.40.50.140:FF:000041">
    <property type="entry name" value="Replication protein A subunit"/>
    <property type="match status" value="1"/>
</dbReference>
<feature type="region of interest" description="Disordered" evidence="6">
    <location>
        <begin position="432"/>
        <end position="524"/>
    </location>
</feature>
<keyword evidence="4" id="KW-0862">Zinc</keyword>
<sequence length="524" mass="57322">MEYNLLSQINPSRHNWCIRVRVARMWTVSGTSKGRSFSGMEFVLVDEEGIGITASIGQKDMNKFAKLLVEGHSYMIKKFQVSRQVRKFNTVPNKQSIFFTSWTTVEELSANLATNLPHYFFNFIDFEDLDHKGRKGDGLVDVIGQLTTIHPVVQSSSLNGSSVRRSVEIRDLSDRVLPVTLWGEHATSFEDEFLIETIGNDEPVVIIFAGMQVKTFFGATTCASGSATKWYINIDTPEVNAFRASLEGRGSEVVLLPGDGGAAAGAIDDATSNRKSISELLSLDPHDNNDVHFTCDAKIKEIDVTNGWWYKGCSKCKRGLKPTFEGFECTNCDEMKPVVIPSYKLNVVIEDNTGRAKIFLFGGVAEQVVRRTAADLVEESSSNQILLPASLRSLVGRWYVFQVVISEQTFRTGQLCFQARRVFMAPTVAGEQSRCASGDVRGPPGGSFAAGSSGKETEDGPTLTEVVLDPEGGPTTPPNGKNSLTKGKEVPPGANEESGSALGKRSRSARKELFTSKKEKASAD</sequence>
<evidence type="ECO:0008006" key="12">
    <source>
        <dbReference type="Google" id="ProtNLM"/>
    </source>
</evidence>
<dbReference type="InterPro" id="IPR047192">
    <property type="entry name" value="Euk_RPA1_DBD_C"/>
</dbReference>
<feature type="compositionally biased region" description="Basic and acidic residues" evidence="6">
    <location>
        <begin position="509"/>
        <end position="524"/>
    </location>
</feature>
<dbReference type="Pfam" id="PF02721">
    <property type="entry name" value="DUF223"/>
    <property type="match status" value="1"/>
</dbReference>
<keyword evidence="11" id="KW-1185">Reference proteome</keyword>
<evidence type="ECO:0000256" key="3">
    <source>
        <dbReference type="ARBA" id="ARBA00022771"/>
    </source>
</evidence>
<evidence type="ECO:0000259" key="8">
    <source>
        <dbReference type="Pfam" id="PF08646"/>
    </source>
</evidence>
<dbReference type="CDD" id="cd04476">
    <property type="entry name" value="RPA1_DBD_C"/>
    <property type="match status" value="1"/>
</dbReference>
<evidence type="ECO:0000259" key="9">
    <source>
        <dbReference type="Pfam" id="PF16900"/>
    </source>
</evidence>
<feature type="domain" description="Replication protein A 70 kDa DNA-binding subunit B/D first OB fold" evidence="7">
    <location>
        <begin position="3"/>
        <end position="107"/>
    </location>
</feature>
<evidence type="ECO:0000256" key="6">
    <source>
        <dbReference type="SAM" id="MobiDB-lite"/>
    </source>
</evidence>
<dbReference type="SUPFAM" id="SSF50249">
    <property type="entry name" value="Nucleic acid-binding proteins"/>
    <property type="match status" value="3"/>
</dbReference>
<dbReference type="Pfam" id="PF08646">
    <property type="entry name" value="Rep_fac-A_C"/>
    <property type="match status" value="1"/>
</dbReference>
<evidence type="ECO:0000256" key="4">
    <source>
        <dbReference type="ARBA" id="ARBA00022833"/>
    </source>
</evidence>
<evidence type="ECO:0000256" key="1">
    <source>
        <dbReference type="ARBA" id="ARBA00005690"/>
    </source>
</evidence>
<dbReference type="GO" id="GO:0003677">
    <property type="term" value="F:DNA binding"/>
    <property type="evidence" value="ECO:0007669"/>
    <property type="project" value="UniProtKB-KW"/>
</dbReference>
<evidence type="ECO:0000313" key="10">
    <source>
        <dbReference type="EMBL" id="KAG2634274.1"/>
    </source>
</evidence>
<protein>
    <recommendedName>
        <fullName evidence="12">Replication factor A C-terminal domain-containing protein</fullName>
    </recommendedName>
</protein>
<evidence type="ECO:0000259" key="7">
    <source>
        <dbReference type="Pfam" id="PF02721"/>
    </source>
</evidence>
<dbReference type="InterPro" id="IPR003871">
    <property type="entry name" value="RFA1B/D_OB_1st"/>
</dbReference>
<dbReference type="PANTHER" id="PTHR47165">
    <property type="entry name" value="OS03G0429900 PROTEIN"/>
    <property type="match status" value="1"/>
</dbReference>
<dbReference type="PANTHER" id="PTHR47165:SF4">
    <property type="entry name" value="OS03G0429900 PROTEIN"/>
    <property type="match status" value="1"/>
</dbReference>
<dbReference type="InterPro" id="IPR012340">
    <property type="entry name" value="NA-bd_OB-fold"/>
</dbReference>
<dbReference type="GO" id="GO:0008270">
    <property type="term" value="F:zinc ion binding"/>
    <property type="evidence" value="ECO:0007669"/>
    <property type="project" value="UniProtKB-KW"/>
</dbReference>
<dbReference type="Proteomes" id="UP000823388">
    <property type="component" value="Chromosome 2N"/>
</dbReference>
<dbReference type="AlphaFoldDB" id="A0A8T0VLX4"/>
<proteinExistence type="inferred from homology"/>
<feature type="domain" description="Replication protein A OB" evidence="9">
    <location>
        <begin position="136"/>
        <end position="226"/>
    </location>
</feature>
<accession>A0A8T0VLX4</accession>
<keyword evidence="2" id="KW-0479">Metal-binding</keyword>
<keyword evidence="3" id="KW-0863">Zinc-finger</keyword>
<evidence type="ECO:0000256" key="2">
    <source>
        <dbReference type="ARBA" id="ARBA00022723"/>
    </source>
</evidence>
<dbReference type="Pfam" id="PF16900">
    <property type="entry name" value="REPA_OB_2"/>
    <property type="match status" value="1"/>
</dbReference>
<evidence type="ECO:0000313" key="11">
    <source>
        <dbReference type="Proteomes" id="UP000823388"/>
    </source>
</evidence>
<evidence type="ECO:0000256" key="5">
    <source>
        <dbReference type="ARBA" id="ARBA00023125"/>
    </source>
</evidence>
<name>A0A8T0VLX4_PANVG</name>
<organism evidence="10 11">
    <name type="scientific">Panicum virgatum</name>
    <name type="common">Blackwell switchgrass</name>
    <dbReference type="NCBI Taxonomy" id="38727"/>
    <lineage>
        <taxon>Eukaryota</taxon>
        <taxon>Viridiplantae</taxon>
        <taxon>Streptophyta</taxon>
        <taxon>Embryophyta</taxon>
        <taxon>Tracheophyta</taxon>
        <taxon>Spermatophyta</taxon>
        <taxon>Magnoliopsida</taxon>
        <taxon>Liliopsida</taxon>
        <taxon>Poales</taxon>
        <taxon>Poaceae</taxon>
        <taxon>PACMAD clade</taxon>
        <taxon>Panicoideae</taxon>
        <taxon>Panicodae</taxon>
        <taxon>Paniceae</taxon>
        <taxon>Panicinae</taxon>
        <taxon>Panicum</taxon>
        <taxon>Panicum sect. Hiantes</taxon>
    </lineage>
</organism>
<dbReference type="CDD" id="cd04481">
    <property type="entry name" value="RPA1_DBD_B_like"/>
    <property type="match status" value="1"/>
</dbReference>
<dbReference type="Gene3D" id="2.40.50.140">
    <property type="entry name" value="Nucleic acid-binding proteins"/>
    <property type="match status" value="3"/>
</dbReference>
<dbReference type="InterPro" id="IPR013955">
    <property type="entry name" value="Rep_factor-A_C"/>
</dbReference>